<keyword evidence="4" id="KW-0472">Membrane</keyword>
<reference evidence="7 8" key="1">
    <citation type="submission" date="2024-03" db="EMBL/GenBank/DDBJ databases">
        <title>The Acrasis kona genome and developmental transcriptomes reveal deep origins of eukaryotic multicellular pathways.</title>
        <authorList>
            <person name="Sheikh S."/>
            <person name="Fu C.-J."/>
            <person name="Brown M.W."/>
            <person name="Baldauf S.L."/>
        </authorList>
    </citation>
    <scope>NUCLEOTIDE SEQUENCE [LARGE SCALE GENOMIC DNA]</scope>
    <source>
        <strain evidence="7 8">ATCC MYA-3509</strain>
    </source>
</reference>
<dbReference type="Gene3D" id="1.10.1040.10">
    <property type="entry name" value="N-(1-d-carboxylethyl)-l-norvaline Dehydrogenase, domain 2"/>
    <property type="match status" value="1"/>
</dbReference>
<evidence type="ECO:0000313" key="8">
    <source>
        <dbReference type="Proteomes" id="UP001431209"/>
    </source>
</evidence>
<evidence type="ECO:0000259" key="6">
    <source>
        <dbReference type="Pfam" id="PF08546"/>
    </source>
</evidence>
<dbReference type="InterPro" id="IPR050838">
    <property type="entry name" value="Ketopantoate_reductase"/>
</dbReference>
<name>A0AAW2ZHD2_9EUKA</name>
<comment type="similarity">
    <text evidence="1">Belongs to the ketopantoate reductase family.</text>
</comment>
<accession>A0AAW2ZHD2</accession>
<dbReference type="InterPro" id="IPR013752">
    <property type="entry name" value="KPA_reductase"/>
</dbReference>
<protein>
    <submittedName>
        <fullName evidence="7">2-dehydropantoate 2-reductase</fullName>
    </submittedName>
</protein>
<dbReference type="GO" id="GO:0008677">
    <property type="term" value="F:2-dehydropantoate 2-reductase activity"/>
    <property type="evidence" value="ECO:0007669"/>
    <property type="project" value="TreeGrafter"/>
</dbReference>
<proteinExistence type="inferred from homology"/>
<keyword evidence="2" id="KW-0521">NADP</keyword>
<gene>
    <name evidence="7" type="ORF">AKO1_015270</name>
</gene>
<keyword evidence="4" id="KW-0812">Transmembrane</keyword>
<dbReference type="PANTHER" id="PTHR43765:SF2">
    <property type="entry name" value="2-DEHYDROPANTOATE 2-REDUCTASE"/>
    <property type="match status" value="1"/>
</dbReference>
<dbReference type="PANTHER" id="PTHR43765">
    <property type="entry name" value="2-DEHYDROPANTOATE 2-REDUCTASE-RELATED"/>
    <property type="match status" value="1"/>
</dbReference>
<keyword evidence="4" id="KW-1133">Transmembrane helix</keyword>
<dbReference type="InterPro" id="IPR013328">
    <property type="entry name" value="6PGD_dom2"/>
</dbReference>
<dbReference type="Gene3D" id="3.40.50.720">
    <property type="entry name" value="NAD(P)-binding Rossmann-like Domain"/>
    <property type="match status" value="1"/>
</dbReference>
<dbReference type="Pfam" id="PF02558">
    <property type="entry name" value="ApbA"/>
    <property type="match status" value="1"/>
</dbReference>
<dbReference type="SUPFAM" id="SSF48179">
    <property type="entry name" value="6-phosphogluconate dehydrogenase C-terminal domain-like"/>
    <property type="match status" value="1"/>
</dbReference>
<dbReference type="EMBL" id="JAOPGA020001398">
    <property type="protein sequence ID" value="KAL0488062.1"/>
    <property type="molecule type" value="Genomic_DNA"/>
</dbReference>
<evidence type="ECO:0000256" key="2">
    <source>
        <dbReference type="ARBA" id="ARBA00022857"/>
    </source>
</evidence>
<evidence type="ECO:0000313" key="7">
    <source>
        <dbReference type="EMBL" id="KAL0488062.1"/>
    </source>
</evidence>
<dbReference type="InterPro" id="IPR008927">
    <property type="entry name" value="6-PGluconate_DH-like_C_sf"/>
</dbReference>
<sequence>MTDHPVARLSQLIETIDKPVLCIIGVGLIGGFISSFIGCSDLVDLHLIGRQNLRNRLERYECLKAENIDGTTRSLKNSDFTLHSSLTEMIQIKRIKPQFIIMCLKRTAADEIYQEIKKLELKSCTIVLMMNGIFTVPEAKKILTKHKILAAMCPFNVIDDQATGVYKQSSKGNIIIEQDEQSEILSNIMNNSGVPTLLSTQIEKVQNGKMLFNLNNAICALSGVPLSKELSQYGYRRLLSHCMSETLSVYYARGMEAAPVFKLPNHLVPWALCAPDWIFSYIAAGMAGPTEKATSSMYEDVSNNRLTEIEYLQGAVLKLANGLDPKIDTPVIQAVYDKIKQVESNKCGIVKHTPEMIYQFK</sequence>
<comment type="caution">
    <text evidence="7">The sequence shown here is derived from an EMBL/GenBank/DDBJ whole genome shotgun (WGS) entry which is preliminary data.</text>
</comment>
<feature type="domain" description="Ketopantoate reductase N-terminal" evidence="5">
    <location>
        <begin position="22"/>
        <end position="178"/>
    </location>
</feature>
<dbReference type="AlphaFoldDB" id="A0AAW2ZHD2"/>
<feature type="domain" description="Ketopantoate reductase C-terminal" evidence="6">
    <location>
        <begin position="202"/>
        <end position="343"/>
    </location>
</feature>
<dbReference type="Pfam" id="PF08546">
    <property type="entry name" value="ApbA_C"/>
    <property type="match status" value="1"/>
</dbReference>
<evidence type="ECO:0000256" key="3">
    <source>
        <dbReference type="ARBA" id="ARBA00023002"/>
    </source>
</evidence>
<dbReference type="Proteomes" id="UP001431209">
    <property type="component" value="Unassembled WGS sequence"/>
</dbReference>
<dbReference type="InterPro" id="IPR013332">
    <property type="entry name" value="KPR_N"/>
</dbReference>
<evidence type="ECO:0000259" key="5">
    <source>
        <dbReference type="Pfam" id="PF02558"/>
    </source>
</evidence>
<evidence type="ECO:0000256" key="1">
    <source>
        <dbReference type="ARBA" id="ARBA00007870"/>
    </source>
</evidence>
<dbReference type="GO" id="GO:0050661">
    <property type="term" value="F:NADP binding"/>
    <property type="evidence" value="ECO:0007669"/>
    <property type="project" value="TreeGrafter"/>
</dbReference>
<feature type="transmembrane region" description="Helical" evidence="4">
    <location>
        <begin position="20"/>
        <end position="38"/>
    </location>
</feature>
<evidence type="ECO:0000256" key="4">
    <source>
        <dbReference type="SAM" id="Phobius"/>
    </source>
</evidence>
<keyword evidence="8" id="KW-1185">Reference proteome</keyword>
<keyword evidence="3" id="KW-0560">Oxidoreductase</keyword>
<dbReference type="GO" id="GO:0005737">
    <property type="term" value="C:cytoplasm"/>
    <property type="evidence" value="ECO:0007669"/>
    <property type="project" value="TreeGrafter"/>
</dbReference>
<organism evidence="7 8">
    <name type="scientific">Acrasis kona</name>
    <dbReference type="NCBI Taxonomy" id="1008807"/>
    <lineage>
        <taxon>Eukaryota</taxon>
        <taxon>Discoba</taxon>
        <taxon>Heterolobosea</taxon>
        <taxon>Tetramitia</taxon>
        <taxon>Eutetramitia</taxon>
        <taxon>Acrasidae</taxon>
        <taxon>Acrasis</taxon>
    </lineage>
</organism>